<keyword evidence="7" id="KW-1185">Reference proteome</keyword>
<keyword evidence="2 6" id="KW-0689">Ribosomal protein</keyword>
<reference evidence="6 7" key="1">
    <citation type="journal article" date="2014" name="PLoS ONE">
        <title>The first complete genome sequence of the class fimbriimonadia in the phylum armatimonadetes.</title>
        <authorList>
            <person name="Hu Z.Y."/>
            <person name="Wang Y.Z."/>
            <person name="Im W.T."/>
            <person name="Wang S.Y."/>
            <person name="Zhao G.P."/>
            <person name="Zheng H.J."/>
            <person name="Quan Z.X."/>
        </authorList>
    </citation>
    <scope>NUCLEOTIDE SEQUENCE [LARGE SCALE GENOMIC DNA]</scope>
    <source>
        <strain evidence="6">Gsoil 348</strain>
    </source>
</reference>
<dbReference type="Pfam" id="PF01016">
    <property type="entry name" value="Ribosomal_L27"/>
    <property type="match status" value="1"/>
</dbReference>
<dbReference type="Proteomes" id="UP000027982">
    <property type="component" value="Chromosome"/>
</dbReference>
<dbReference type="Gene3D" id="2.40.50.100">
    <property type="match status" value="1"/>
</dbReference>
<sequence length="77" mass="8154">MRGVKRYGGQVVKSGEILVRQCGTKFFPGPGVGIGNDFTLFALRAGQVKFEGPVGKRRVAVYESQVETEAAPVAVAA</sequence>
<dbReference type="EMBL" id="CP007139">
    <property type="protein sequence ID" value="AIE87960.1"/>
    <property type="molecule type" value="Genomic_DNA"/>
</dbReference>
<gene>
    <name evidence="6" type="ORF">OP10G_4592</name>
</gene>
<dbReference type="SUPFAM" id="SSF110324">
    <property type="entry name" value="Ribosomal L27 protein-like"/>
    <property type="match status" value="1"/>
</dbReference>
<evidence type="ECO:0000256" key="2">
    <source>
        <dbReference type="ARBA" id="ARBA00022980"/>
    </source>
</evidence>
<dbReference type="AlphaFoldDB" id="A0A068NYA2"/>
<evidence type="ECO:0000313" key="6">
    <source>
        <dbReference type="EMBL" id="AIE87960.1"/>
    </source>
</evidence>
<evidence type="ECO:0000256" key="1">
    <source>
        <dbReference type="ARBA" id="ARBA00010797"/>
    </source>
</evidence>
<dbReference type="eggNOG" id="COG0211">
    <property type="taxonomic scope" value="Bacteria"/>
</dbReference>
<dbReference type="STRING" id="661478.OP10G_4592"/>
<evidence type="ECO:0000313" key="7">
    <source>
        <dbReference type="Proteomes" id="UP000027982"/>
    </source>
</evidence>
<dbReference type="PANTHER" id="PTHR15893:SF0">
    <property type="entry name" value="LARGE RIBOSOMAL SUBUNIT PROTEIN BL27M"/>
    <property type="match status" value="1"/>
</dbReference>
<protein>
    <recommendedName>
        <fullName evidence="4">Large ribosomal subunit protein bL27</fullName>
    </recommendedName>
    <alternativeName>
        <fullName evidence="5">50S ribosomal protein L27</fullName>
    </alternativeName>
</protein>
<proteinExistence type="inferred from homology"/>
<evidence type="ECO:0000256" key="5">
    <source>
        <dbReference type="ARBA" id="ARBA00035477"/>
    </source>
</evidence>
<accession>A0A068NYA2</accession>
<keyword evidence="3" id="KW-0687">Ribonucleoprotein</keyword>
<dbReference type="GO" id="GO:0006412">
    <property type="term" value="P:translation"/>
    <property type="evidence" value="ECO:0007669"/>
    <property type="project" value="InterPro"/>
</dbReference>
<evidence type="ECO:0000256" key="3">
    <source>
        <dbReference type="ARBA" id="ARBA00023274"/>
    </source>
</evidence>
<name>A0A068NYA2_FIMGI</name>
<dbReference type="InterPro" id="IPR001684">
    <property type="entry name" value="Ribosomal_bL27"/>
</dbReference>
<organism evidence="6 7">
    <name type="scientific">Fimbriimonas ginsengisoli Gsoil 348</name>
    <dbReference type="NCBI Taxonomy" id="661478"/>
    <lineage>
        <taxon>Bacteria</taxon>
        <taxon>Bacillati</taxon>
        <taxon>Armatimonadota</taxon>
        <taxon>Fimbriimonadia</taxon>
        <taxon>Fimbriimonadales</taxon>
        <taxon>Fimbriimonadaceae</taxon>
        <taxon>Fimbriimonas</taxon>
    </lineage>
</organism>
<dbReference type="PANTHER" id="PTHR15893">
    <property type="entry name" value="RIBOSOMAL PROTEIN L27"/>
    <property type="match status" value="1"/>
</dbReference>
<dbReference type="PRINTS" id="PR00063">
    <property type="entry name" value="RIBOSOMALL27"/>
</dbReference>
<comment type="similarity">
    <text evidence="1">Belongs to the bacterial ribosomal protein bL27 family.</text>
</comment>
<dbReference type="GO" id="GO:0003735">
    <property type="term" value="F:structural constituent of ribosome"/>
    <property type="evidence" value="ECO:0007669"/>
    <property type="project" value="InterPro"/>
</dbReference>
<dbReference type="GO" id="GO:0022625">
    <property type="term" value="C:cytosolic large ribosomal subunit"/>
    <property type="evidence" value="ECO:0007669"/>
    <property type="project" value="TreeGrafter"/>
</dbReference>
<evidence type="ECO:0000256" key="4">
    <source>
        <dbReference type="ARBA" id="ARBA00035175"/>
    </source>
</evidence>
<dbReference type="HOGENOM" id="CLU_095424_5_0_0"/>
<dbReference type="KEGG" id="fgi:OP10G_4592"/>